<keyword evidence="6 9" id="KW-1133">Transmembrane helix</keyword>
<feature type="transmembrane region" description="Helical" evidence="9">
    <location>
        <begin position="318"/>
        <end position="334"/>
    </location>
</feature>
<feature type="transmembrane region" description="Helical" evidence="9">
    <location>
        <begin position="287"/>
        <end position="306"/>
    </location>
</feature>
<evidence type="ECO:0000313" key="12">
    <source>
        <dbReference type="Proteomes" id="UP001165378"/>
    </source>
</evidence>
<feature type="compositionally biased region" description="Low complexity" evidence="8">
    <location>
        <begin position="21"/>
        <end position="34"/>
    </location>
</feature>
<feature type="transmembrane region" description="Helical" evidence="9">
    <location>
        <begin position="83"/>
        <end position="103"/>
    </location>
</feature>
<evidence type="ECO:0000256" key="2">
    <source>
        <dbReference type="ARBA" id="ARBA00008335"/>
    </source>
</evidence>
<dbReference type="InterPro" id="IPR036259">
    <property type="entry name" value="MFS_trans_sf"/>
</dbReference>
<dbReference type="PROSITE" id="PS50850">
    <property type="entry name" value="MFS"/>
    <property type="match status" value="1"/>
</dbReference>
<dbReference type="AlphaFoldDB" id="A0AA41Q1F3"/>
<comment type="caution">
    <text evidence="11">The sequence shown here is derived from an EMBL/GenBank/DDBJ whole genome shotgun (WGS) entry which is preliminary data.</text>
</comment>
<evidence type="ECO:0000256" key="9">
    <source>
        <dbReference type="SAM" id="Phobius"/>
    </source>
</evidence>
<dbReference type="Proteomes" id="UP001165378">
    <property type="component" value="Unassembled WGS sequence"/>
</dbReference>
<dbReference type="SUPFAM" id="SSF103473">
    <property type="entry name" value="MFS general substrate transporter"/>
    <property type="match status" value="1"/>
</dbReference>
<organism evidence="11 12">
    <name type="scientific">Yinghuangia soli</name>
    <dbReference type="NCBI Taxonomy" id="2908204"/>
    <lineage>
        <taxon>Bacteria</taxon>
        <taxon>Bacillati</taxon>
        <taxon>Actinomycetota</taxon>
        <taxon>Actinomycetes</taxon>
        <taxon>Kitasatosporales</taxon>
        <taxon>Streptomycetaceae</taxon>
        <taxon>Yinghuangia</taxon>
    </lineage>
</organism>
<feature type="transmembrane region" description="Helical" evidence="9">
    <location>
        <begin position="204"/>
        <end position="223"/>
    </location>
</feature>
<evidence type="ECO:0000256" key="5">
    <source>
        <dbReference type="ARBA" id="ARBA00022692"/>
    </source>
</evidence>
<feature type="transmembrane region" description="Helical" evidence="9">
    <location>
        <begin position="174"/>
        <end position="192"/>
    </location>
</feature>
<feature type="region of interest" description="Disordered" evidence="8">
    <location>
        <begin position="1"/>
        <end position="34"/>
    </location>
</feature>
<name>A0AA41Q1F3_9ACTN</name>
<dbReference type="Gene3D" id="1.20.1250.20">
    <property type="entry name" value="MFS general substrate transporter like domains"/>
    <property type="match status" value="1"/>
</dbReference>
<dbReference type="InterPro" id="IPR020846">
    <property type="entry name" value="MFS_dom"/>
</dbReference>
<feature type="transmembrane region" description="Helical" evidence="9">
    <location>
        <begin position="115"/>
        <end position="134"/>
    </location>
</feature>
<keyword evidence="5 9" id="KW-0812">Transmembrane</keyword>
<evidence type="ECO:0000259" key="10">
    <source>
        <dbReference type="PROSITE" id="PS50850"/>
    </source>
</evidence>
<evidence type="ECO:0000256" key="3">
    <source>
        <dbReference type="ARBA" id="ARBA00022448"/>
    </source>
</evidence>
<gene>
    <name evidence="11" type="ORF">LZ495_21560</name>
</gene>
<sequence>MPAEREPASAGDPAPAPAPIPAQAAAQDPATAAAAPARHARGSAGYRRVNLALFLAGCATFAMLYTTQTLLPQLSGSFHLTPAQASVSVSVATGALALAVIPVSMLSERVGRTRIMTVSVFAAALLGVLAAFAPDFGTLVALRTLQGVALAGLPATAMAYLAEEVEGTSLGAAMGLYVAGNSIGGMGGRLVTGLAGDLGGWRTALLTVGLVALGCAIAFRLLVPASRNFRPAKESPRALASTLRAHLADPTLRRLYLLGMLFMAAFGTVYNYLGYRLLAEPFGLPEAVVGAVFVIYLAGTFSSAAAGRMVGRFGHRTTLWAAAAVTAAGALLTLPDHLAFVVPGLIVLTGGFFAGHAAASAAVGLRATHGRAQASALYIAAYYLGSSLGGPLGGVAFHDAGWPGAVVFVLVLCALAALAAARLLPSAATRPVRAAAPRAAVRA</sequence>
<evidence type="ECO:0000256" key="8">
    <source>
        <dbReference type="SAM" id="MobiDB-lite"/>
    </source>
</evidence>
<feature type="transmembrane region" description="Helical" evidence="9">
    <location>
        <begin position="340"/>
        <end position="365"/>
    </location>
</feature>
<evidence type="ECO:0000256" key="4">
    <source>
        <dbReference type="ARBA" id="ARBA00022475"/>
    </source>
</evidence>
<evidence type="ECO:0000256" key="7">
    <source>
        <dbReference type="ARBA" id="ARBA00023136"/>
    </source>
</evidence>
<dbReference type="InterPro" id="IPR011701">
    <property type="entry name" value="MFS"/>
</dbReference>
<feature type="transmembrane region" description="Helical" evidence="9">
    <location>
        <begin position="377"/>
        <end position="398"/>
    </location>
</feature>
<accession>A0AA41Q1F3</accession>
<feature type="transmembrane region" description="Helical" evidence="9">
    <location>
        <begin position="51"/>
        <end position="71"/>
    </location>
</feature>
<keyword evidence="3" id="KW-0813">Transport</keyword>
<dbReference type="CDD" id="cd17324">
    <property type="entry name" value="MFS_NepI_like"/>
    <property type="match status" value="1"/>
</dbReference>
<keyword evidence="4" id="KW-1003">Cell membrane</keyword>
<evidence type="ECO:0000256" key="6">
    <source>
        <dbReference type="ARBA" id="ARBA00022989"/>
    </source>
</evidence>
<keyword evidence="12" id="KW-1185">Reference proteome</keyword>
<protein>
    <submittedName>
        <fullName evidence="11">MFS transporter</fullName>
    </submittedName>
</protein>
<reference evidence="11" key="1">
    <citation type="submission" date="2022-01" db="EMBL/GenBank/DDBJ databases">
        <title>Genome-Based Taxonomic Classification of the Phylum Actinobacteria.</title>
        <authorList>
            <person name="Gao Y."/>
        </authorList>
    </citation>
    <scope>NUCLEOTIDE SEQUENCE</scope>
    <source>
        <strain evidence="11">KLBMP 8922</strain>
    </source>
</reference>
<dbReference type="GO" id="GO:0022857">
    <property type="term" value="F:transmembrane transporter activity"/>
    <property type="evidence" value="ECO:0007669"/>
    <property type="project" value="InterPro"/>
</dbReference>
<comment type="subcellular location">
    <subcellularLocation>
        <location evidence="1">Cell membrane</location>
        <topology evidence="1">Multi-pass membrane protein</topology>
    </subcellularLocation>
</comment>
<dbReference type="EMBL" id="JAKFHA010000013">
    <property type="protein sequence ID" value="MCF2529789.1"/>
    <property type="molecule type" value="Genomic_DNA"/>
</dbReference>
<proteinExistence type="inferred from homology"/>
<keyword evidence="7 9" id="KW-0472">Membrane</keyword>
<evidence type="ECO:0000313" key="11">
    <source>
        <dbReference type="EMBL" id="MCF2529789.1"/>
    </source>
</evidence>
<dbReference type="PANTHER" id="PTHR43271">
    <property type="entry name" value="BLL2771 PROTEIN"/>
    <property type="match status" value="1"/>
</dbReference>
<feature type="transmembrane region" description="Helical" evidence="9">
    <location>
        <begin position="140"/>
        <end position="162"/>
    </location>
</feature>
<dbReference type="PANTHER" id="PTHR43271:SF1">
    <property type="entry name" value="INNER MEMBRANE TRANSPORT PROTEIN YNFM"/>
    <property type="match status" value="1"/>
</dbReference>
<feature type="transmembrane region" description="Helical" evidence="9">
    <location>
        <begin position="404"/>
        <end position="424"/>
    </location>
</feature>
<evidence type="ECO:0000256" key="1">
    <source>
        <dbReference type="ARBA" id="ARBA00004651"/>
    </source>
</evidence>
<feature type="domain" description="Major facilitator superfamily (MFS) profile" evidence="10">
    <location>
        <begin position="45"/>
        <end position="428"/>
    </location>
</feature>
<dbReference type="RefSeq" id="WP_235054265.1">
    <property type="nucleotide sequence ID" value="NZ_JAKFHA010000013.1"/>
</dbReference>
<dbReference type="GO" id="GO:0005886">
    <property type="term" value="C:plasma membrane"/>
    <property type="evidence" value="ECO:0007669"/>
    <property type="project" value="UniProtKB-SubCell"/>
</dbReference>
<feature type="transmembrane region" description="Helical" evidence="9">
    <location>
        <begin position="255"/>
        <end position="275"/>
    </location>
</feature>
<dbReference type="Pfam" id="PF07690">
    <property type="entry name" value="MFS_1"/>
    <property type="match status" value="1"/>
</dbReference>
<comment type="similarity">
    <text evidence="2">Belongs to the major facilitator superfamily.</text>
</comment>